<dbReference type="InterPro" id="IPR010259">
    <property type="entry name" value="S8pro/Inhibitor_I9"/>
</dbReference>
<dbReference type="InterPro" id="IPR037045">
    <property type="entry name" value="S8pro/Inhibitor_I9_sf"/>
</dbReference>
<dbReference type="InterPro" id="IPR023827">
    <property type="entry name" value="Peptidase_S8_Asp-AS"/>
</dbReference>
<feature type="non-terminal residue" evidence="10">
    <location>
        <position position="346"/>
    </location>
</feature>
<comment type="similarity">
    <text evidence="1 6">Belongs to the peptidase S8 family.</text>
</comment>
<dbReference type="Gene3D" id="3.40.50.200">
    <property type="entry name" value="Peptidase S8/S53 domain"/>
    <property type="match status" value="1"/>
</dbReference>
<keyword evidence="3 7" id="KW-0732">Signal</keyword>
<comment type="caution">
    <text evidence="6">Lacks conserved residue(s) required for the propagation of feature annotation.</text>
</comment>
<gene>
    <name evidence="10" type="ORF">GcC1_217037</name>
</gene>
<evidence type="ECO:0000256" key="3">
    <source>
        <dbReference type="ARBA" id="ARBA00022729"/>
    </source>
</evidence>
<dbReference type="PROSITE" id="PS51892">
    <property type="entry name" value="SUBTILASE"/>
    <property type="match status" value="1"/>
</dbReference>
<dbReference type="SUPFAM" id="SSF52743">
    <property type="entry name" value="Subtilisin-like"/>
    <property type="match status" value="1"/>
</dbReference>
<dbReference type="Proteomes" id="UP000285405">
    <property type="component" value="Unassembled WGS sequence"/>
</dbReference>
<dbReference type="CDD" id="cd04077">
    <property type="entry name" value="Peptidases_S8_PCSK9_ProteinaseK_like"/>
    <property type="match status" value="1"/>
</dbReference>
<dbReference type="SUPFAM" id="SSF54897">
    <property type="entry name" value="Protease propeptides/inhibitors"/>
    <property type="match status" value="1"/>
</dbReference>
<feature type="signal peptide" evidence="7">
    <location>
        <begin position="1"/>
        <end position="16"/>
    </location>
</feature>
<proteinExistence type="inferred from homology"/>
<dbReference type="Pfam" id="PF00082">
    <property type="entry name" value="Peptidase_S8"/>
    <property type="match status" value="1"/>
</dbReference>
<dbReference type="GO" id="GO:0006508">
    <property type="term" value="P:proteolysis"/>
    <property type="evidence" value="ECO:0007669"/>
    <property type="project" value="UniProtKB-KW"/>
</dbReference>
<feature type="domain" description="Peptidase S8/S53" evidence="8">
    <location>
        <begin position="168"/>
        <end position="344"/>
    </location>
</feature>
<evidence type="ECO:0000256" key="6">
    <source>
        <dbReference type="PROSITE-ProRule" id="PRU01240"/>
    </source>
</evidence>
<dbReference type="InterPro" id="IPR036852">
    <property type="entry name" value="Peptidase_S8/S53_dom_sf"/>
</dbReference>
<evidence type="ECO:0000259" key="9">
    <source>
        <dbReference type="Pfam" id="PF05922"/>
    </source>
</evidence>
<dbReference type="PROSITE" id="PS00136">
    <property type="entry name" value="SUBTILASE_ASP"/>
    <property type="match status" value="1"/>
</dbReference>
<dbReference type="InterPro" id="IPR034193">
    <property type="entry name" value="PCSK9_ProteinaseK-like"/>
</dbReference>
<dbReference type="InterPro" id="IPR022398">
    <property type="entry name" value="Peptidase_S8_His-AS"/>
</dbReference>
<protein>
    <submittedName>
        <fullName evidence="10">Alkaline protease 2</fullName>
    </submittedName>
</protein>
<dbReference type="InterPro" id="IPR015500">
    <property type="entry name" value="Peptidase_S8_subtilisin-rel"/>
</dbReference>
<dbReference type="PANTHER" id="PTHR43806">
    <property type="entry name" value="PEPTIDASE S8"/>
    <property type="match status" value="1"/>
</dbReference>
<dbReference type="Gene3D" id="3.30.70.80">
    <property type="entry name" value="Peptidase S8 propeptide/proteinase inhibitor I9"/>
    <property type="match status" value="1"/>
</dbReference>
<dbReference type="EMBL" id="MCBR01021749">
    <property type="protein sequence ID" value="RKF53848.1"/>
    <property type="molecule type" value="Genomic_DNA"/>
</dbReference>
<dbReference type="OrthoDB" id="206201at2759"/>
<evidence type="ECO:0000256" key="5">
    <source>
        <dbReference type="ARBA" id="ARBA00022825"/>
    </source>
</evidence>
<evidence type="ECO:0000256" key="2">
    <source>
        <dbReference type="ARBA" id="ARBA00022670"/>
    </source>
</evidence>
<dbReference type="InterPro" id="IPR000209">
    <property type="entry name" value="Peptidase_S8/S53_dom"/>
</dbReference>
<dbReference type="FunFam" id="3.40.50.200:FF:000007">
    <property type="entry name" value="Subtilisin-like serine protease"/>
    <property type="match status" value="1"/>
</dbReference>
<evidence type="ECO:0000259" key="8">
    <source>
        <dbReference type="Pfam" id="PF00082"/>
    </source>
</evidence>
<evidence type="ECO:0000256" key="7">
    <source>
        <dbReference type="SAM" id="SignalP"/>
    </source>
</evidence>
<evidence type="ECO:0000256" key="4">
    <source>
        <dbReference type="ARBA" id="ARBA00022801"/>
    </source>
</evidence>
<dbReference type="GO" id="GO:0004252">
    <property type="term" value="F:serine-type endopeptidase activity"/>
    <property type="evidence" value="ECO:0007669"/>
    <property type="project" value="InterPro"/>
</dbReference>
<dbReference type="PROSITE" id="PS00137">
    <property type="entry name" value="SUBTILASE_HIS"/>
    <property type="match status" value="1"/>
</dbReference>
<evidence type="ECO:0000313" key="11">
    <source>
        <dbReference type="Proteomes" id="UP000285405"/>
    </source>
</evidence>
<dbReference type="AlphaFoldDB" id="A0A420H8U9"/>
<feature type="chain" id="PRO_5019384039" evidence="7">
    <location>
        <begin position="17"/>
        <end position="346"/>
    </location>
</feature>
<dbReference type="PRINTS" id="PR00723">
    <property type="entry name" value="SUBTILISIN"/>
</dbReference>
<organism evidence="10 11">
    <name type="scientific">Golovinomyces cichoracearum</name>
    <dbReference type="NCBI Taxonomy" id="62708"/>
    <lineage>
        <taxon>Eukaryota</taxon>
        <taxon>Fungi</taxon>
        <taxon>Dikarya</taxon>
        <taxon>Ascomycota</taxon>
        <taxon>Pezizomycotina</taxon>
        <taxon>Leotiomycetes</taxon>
        <taxon>Erysiphales</taxon>
        <taxon>Erysiphaceae</taxon>
        <taxon>Golovinomyces</taxon>
    </lineage>
</organism>
<keyword evidence="5" id="KW-0720">Serine protease</keyword>
<evidence type="ECO:0000313" key="10">
    <source>
        <dbReference type="EMBL" id="RKF53848.1"/>
    </source>
</evidence>
<name>A0A420H8U9_9PEZI</name>
<sequence length="346" mass="37324">MRGVALLAFLPLMATAAPSPKPESIDLPYWDQISDEALKPYIVVLNKNINEATVSNHFSWVQTTQNQIEKQRTELRKRSQSTINSLPSGIVHTYNIAGIFFGYSGNFDEKTINEINSHPDVNFVERDSIVTTMEKVQNGAPWGLARISHRSTLNFGTFNKYIYADGTGEGVDVYVLDTGINIDHVEFEGRATWGETICSGEEDEDGNGHGTHCSGIIAGRKYGVTKRANVIAVKVLGSNGSGTTSDVMKGLEWVSNSHLKNVKNKRNGFKGSVANMSFGGGKSRALDLAVNAVVTGGIHFSVAAGNDDADSCDYSPAGAEQAVTVGAIALDDSRAYFSNYGKCIDI</sequence>
<reference evidence="10 11" key="1">
    <citation type="journal article" date="2018" name="BMC Genomics">
        <title>Comparative genome analyses reveal sequence features reflecting distinct modes of host-adaptation between dicot and monocot powdery mildew.</title>
        <authorList>
            <person name="Wu Y."/>
            <person name="Ma X."/>
            <person name="Pan Z."/>
            <person name="Kale S.D."/>
            <person name="Song Y."/>
            <person name="King H."/>
            <person name="Zhang Q."/>
            <person name="Presley C."/>
            <person name="Deng X."/>
            <person name="Wei C.I."/>
            <person name="Xiao S."/>
        </authorList>
    </citation>
    <scope>NUCLEOTIDE SEQUENCE [LARGE SCALE GENOMIC DNA]</scope>
    <source>
        <strain evidence="10">UCSC1</strain>
    </source>
</reference>
<keyword evidence="4" id="KW-0378">Hydrolase</keyword>
<evidence type="ECO:0000256" key="1">
    <source>
        <dbReference type="ARBA" id="ARBA00011073"/>
    </source>
</evidence>
<accession>A0A420H8U9</accession>
<feature type="domain" description="Inhibitor I9" evidence="9">
    <location>
        <begin position="41"/>
        <end position="132"/>
    </location>
</feature>
<comment type="caution">
    <text evidence="10">The sequence shown here is derived from an EMBL/GenBank/DDBJ whole genome shotgun (WGS) entry which is preliminary data.</text>
</comment>
<dbReference type="PANTHER" id="PTHR43806:SF11">
    <property type="entry name" value="CEREVISIN-RELATED"/>
    <property type="match status" value="1"/>
</dbReference>
<keyword evidence="2 10" id="KW-0645">Protease</keyword>
<dbReference type="Pfam" id="PF05922">
    <property type="entry name" value="Inhibitor_I9"/>
    <property type="match status" value="1"/>
</dbReference>
<dbReference type="InterPro" id="IPR050131">
    <property type="entry name" value="Peptidase_S8_subtilisin-like"/>
</dbReference>